<feature type="transmembrane region" description="Helical" evidence="2">
    <location>
        <begin position="120"/>
        <end position="139"/>
    </location>
</feature>
<reference evidence="3 4" key="1">
    <citation type="submission" date="2019-06" db="EMBL/GenBank/DDBJ databases">
        <title>Sequencing the genomes of 1000 actinobacteria strains.</title>
        <authorList>
            <person name="Klenk H.-P."/>
        </authorList>
    </citation>
    <scope>NUCLEOTIDE SEQUENCE [LARGE SCALE GENOMIC DNA]</scope>
    <source>
        <strain evidence="3 4">DSM 43866</strain>
    </source>
</reference>
<dbReference type="AlphaFoldDB" id="A0A561VGT0"/>
<feature type="compositionally biased region" description="Low complexity" evidence="1">
    <location>
        <begin position="324"/>
        <end position="378"/>
    </location>
</feature>
<keyword evidence="4" id="KW-1185">Reference proteome</keyword>
<proteinExistence type="predicted"/>
<feature type="compositionally biased region" description="Acidic residues" evidence="1">
    <location>
        <begin position="303"/>
        <end position="312"/>
    </location>
</feature>
<comment type="caution">
    <text evidence="3">The sequence shown here is derived from an EMBL/GenBank/DDBJ whole genome shotgun (WGS) entry which is preliminary data.</text>
</comment>
<feature type="region of interest" description="Disordered" evidence="1">
    <location>
        <begin position="300"/>
        <end position="378"/>
    </location>
</feature>
<keyword evidence="2" id="KW-0472">Membrane</keyword>
<sequence>MSVPEPQTAPETREVSRLTAILLAVAALGWTAAMLQSARASITSRADAAMEVTSTAYALPGAVSAAMVCGAAVALLALTLIARRRPLGATTRFAVATGAGLLVGVLCALPIISINTEGTIYAAVGGTVAAAATIGGALAGFRVPPVIAGAGSASVAVFVLGFLVNKYLQNPVLDAFGAGSTAEMARVSRWFAFGQSALGGLTAGLMSYAVLRRARRRAGDLELRWPFYALAGAGPGALLVLAEILTRTAGAQVLQLAGKVSELEQSVQQMLSTSRLNGSMIVLFLGAISAIIAVGRTLSPADDPQEQAATDEEAMRTGEEPTRTGETGTAAGTTPTSRTAPAAETARISETAPTGESAPAPAPEAAQPAGAAPAGDRD</sequence>
<feature type="transmembrane region" description="Helical" evidence="2">
    <location>
        <begin position="93"/>
        <end position="114"/>
    </location>
</feature>
<evidence type="ECO:0000313" key="4">
    <source>
        <dbReference type="Proteomes" id="UP000320239"/>
    </source>
</evidence>
<keyword evidence="2" id="KW-0812">Transmembrane</keyword>
<feature type="transmembrane region" description="Helical" evidence="2">
    <location>
        <begin position="223"/>
        <end position="245"/>
    </location>
</feature>
<feature type="transmembrane region" description="Helical" evidence="2">
    <location>
        <begin position="56"/>
        <end position="81"/>
    </location>
</feature>
<protein>
    <submittedName>
        <fullName evidence="3">Uncharacterized protein</fullName>
    </submittedName>
</protein>
<feature type="transmembrane region" description="Helical" evidence="2">
    <location>
        <begin position="276"/>
        <end position="295"/>
    </location>
</feature>
<organism evidence="3 4">
    <name type="scientific">Actinoplanes teichomyceticus</name>
    <dbReference type="NCBI Taxonomy" id="1867"/>
    <lineage>
        <taxon>Bacteria</taxon>
        <taxon>Bacillati</taxon>
        <taxon>Actinomycetota</taxon>
        <taxon>Actinomycetes</taxon>
        <taxon>Micromonosporales</taxon>
        <taxon>Micromonosporaceae</taxon>
        <taxon>Actinoplanes</taxon>
    </lineage>
</organism>
<feature type="compositionally biased region" description="Basic and acidic residues" evidence="1">
    <location>
        <begin position="313"/>
        <end position="323"/>
    </location>
</feature>
<dbReference type="EMBL" id="VIWY01000007">
    <property type="protein sequence ID" value="TWG10830.1"/>
    <property type="molecule type" value="Genomic_DNA"/>
</dbReference>
<dbReference type="Proteomes" id="UP000320239">
    <property type="component" value="Unassembled WGS sequence"/>
</dbReference>
<evidence type="ECO:0000256" key="2">
    <source>
        <dbReference type="SAM" id="Phobius"/>
    </source>
</evidence>
<feature type="transmembrane region" description="Helical" evidence="2">
    <location>
        <begin position="146"/>
        <end position="164"/>
    </location>
</feature>
<keyword evidence="2" id="KW-1133">Transmembrane helix</keyword>
<evidence type="ECO:0000256" key="1">
    <source>
        <dbReference type="SAM" id="MobiDB-lite"/>
    </source>
</evidence>
<name>A0A561VGT0_ACTTI</name>
<feature type="transmembrane region" description="Helical" evidence="2">
    <location>
        <begin position="190"/>
        <end position="211"/>
    </location>
</feature>
<evidence type="ECO:0000313" key="3">
    <source>
        <dbReference type="EMBL" id="TWG10830.1"/>
    </source>
</evidence>
<gene>
    <name evidence="3" type="ORF">FHX34_107328</name>
</gene>
<dbReference type="RefSeq" id="WP_187645918.1">
    <property type="nucleotide sequence ID" value="NZ_BOMX01000064.1"/>
</dbReference>
<accession>A0A561VGT0</accession>